<dbReference type="InterPro" id="IPR050965">
    <property type="entry name" value="UPF0336/Enoyl-CoA_hydratase"/>
</dbReference>
<accession>A0A2S6N1U9</accession>
<dbReference type="EMBL" id="NHSJ01000106">
    <property type="protein sequence ID" value="PPQ28595.1"/>
    <property type="molecule type" value="Genomic_DNA"/>
</dbReference>
<dbReference type="PANTHER" id="PTHR43437:SF3">
    <property type="entry name" value="HYDROXYACYL-THIOESTER DEHYDRATASE TYPE 2, MITOCHONDRIAL"/>
    <property type="match status" value="1"/>
</dbReference>
<dbReference type="PANTHER" id="PTHR43437">
    <property type="entry name" value="HYDROXYACYL-THIOESTER DEHYDRATASE TYPE 2, MITOCHONDRIAL-RELATED"/>
    <property type="match status" value="1"/>
</dbReference>
<dbReference type="Pfam" id="PF01575">
    <property type="entry name" value="MaoC_dehydratas"/>
    <property type="match status" value="1"/>
</dbReference>
<dbReference type="GO" id="GO:0019171">
    <property type="term" value="F:(3R)-hydroxyacyl-[acyl-carrier-protein] dehydratase activity"/>
    <property type="evidence" value="ECO:0007669"/>
    <property type="project" value="TreeGrafter"/>
</dbReference>
<dbReference type="InterPro" id="IPR029069">
    <property type="entry name" value="HotDog_dom_sf"/>
</dbReference>
<sequence length="146" mass="15685">MFTAPRPVPASDFFVGQSCVSHQLIDDALVRGYADLTGDHNKIHVDDAFAKNTKFGRRIAHGGILFGMISKMLGEQMPGLGTVYLSQLVNFHAPVFIDDTVTLVATITALLPKHVAKITTIITKQTGEIVADGVSTVKLPGWLTPA</sequence>
<name>A0A2S6N1U9_9HYPH</name>
<dbReference type="Proteomes" id="UP000239089">
    <property type="component" value="Unassembled WGS sequence"/>
</dbReference>
<dbReference type="OrthoDB" id="9796589at2"/>
<proteinExistence type="predicted"/>
<dbReference type="SUPFAM" id="SSF54637">
    <property type="entry name" value="Thioesterase/thiol ester dehydrase-isomerase"/>
    <property type="match status" value="1"/>
</dbReference>
<dbReference type="CDD" id="cd03449">
    <property type="entry name" value="R_hydratase"/>
    <property type="match status" value="1"/>
</dbReference>
<comment type="caution">
    <text evidence="1">The sequence shown here is derived from an EMBL/GenBank/DDBJ whole genome shotgun (WGS) entry which is preliminary data.</text>
</comment>
<dbReference type="Gene3D" id="3.10.129.10">
    <property type="entry name" value="Hotdog Thioesterase"/>
    <property type="match status" value="1"/>
</dbReference>
<reference evidence="1 2" key="1">
    <citation type="journal article" date="2018" name="Arch. Microbiol.">
        <title>New insights into the metabolic potential of the phototrophic purple bacterium Rhodopila globiformis DSM 161(T) from its draft genome sequence and evidence for a vanadium-dependent nitrogenase.</title>
        <authorList>
            <person name="Imhoff J.F."/>
            <person name="Rahn T."/>
            <person name="Kunzel S."/>
            <person name="Neulinger S.C."/>
        </authorList>
    </citation>
    <scope>NUCLEOTIDE SEQUENCE [LARGE SCALE GENOMIC DNA]</scope>
    <source>
        <strain evidence="1 2">DSM 16996</strain>
    </source>
</reference>
<keyword evidence="2" id="KW-1185">Reference proteome</keyword>
<organism evidence="1 2">
    <name type="scientific">Rhodoblastus sphagnicola</name>
    <dbReference type="NCBI Taxonomy" id="333368"/>
    <lineage>
        <taxon>Bacteria</taxon>
        <taxon>Pseudomonadati</taxon>
        <taxon>Pseudomonadota</taxon>
        <taxon>Alphaproteobacteria</taxon>
        <taxon>Hyphomicrobiales</taxon>
        <taxon>Rhodoblastaceae</taxon>
        <taxon>Rhodoblastus</taxon>
    </lineage>
</organism>
<protein>
    <submittedName>
        <fullName evidence="1">Uncharacterized protein</fullName>
    </submittedName>
</protein>
<dbReference type="RefSeq" id="WP_104509094.1">
    <property type="nucleotide sequence ID" value="NZ_JACIGC010000006.1"/>
</dbReference>
<gene>
    <name evidence="1" type="ORF">CCR94_17260</name>
</gene>
<evidence type="ECO:0000313" key="1">
    <source>
        <dbReference type="EMBL" id="PPQ28595.1"/>
    </source>
</evidence>
<dbReference type="AlphaFoldDB" id="A0A2S6N1U9"/>
<evidence type="ECO:0000313" key="2">
    <source>
        <dbReference type="Proteomes" id="UP000239089"/>
    </source>
</evidence>
<dbReference type="GO" id="GO:0006633">
    <property type="term" value="P:fatty acid biosynthetic process"/>
    <property type="evidence" value="ECO:0007669"/>
    <property type="project" value="TreeGrafter"/>
</dbReference>
<dbReference type="InterPro" id="IPR002539">
    <property type="entry name" value="MaoC-like_dom"/>
</dbReference>